<dbReference type="PROSITE" id="PS51294">
    <property type="entry name" value="HTH_MYB"/>
    <property type="match status" value="1"/>
</dbReference>
<dbReference type="PANTHER" id="PTHR45614">
    <property type="entry name" value="MYB PROTEIN-RELATED"/>
    <property type="match status" value="1"/>
</dbReference>
<comment type="subcellular location">
    <subcellularLocation>
        <location evidence="1">Nucleus</location>
    </subcellularLocation>
</comment>
<gene>
    <name evidence="6" type="ORF">Fot_29681</name>
</gene>
<evidence type="ECO:0000256" key="2">
    <source>
        <dbReference type="ARBA" id="ARBA00023242"/>
    </source>
</evidence>
<evidence type="ECO:0000313" key="6">
    <source>
        <dbReference type="EMBL" id="KAL2515710.1"/>
    </source>
</evidence>
<comment type="caution">
    <text evidence="6">The sequence shown here is derived from an EMBL/GenBank/DDBJ whole genome shotgun (WGS) entry which is preliminary data.</text>
</comment>
<dbReference type="CDD" id="cd00167">
    <property type="entry name" value="SANT"/>
    <property type="match status" value="1"/>
</dbReference>
<keyword evidence="7" id="KW-1185">Reference proteome</keyword>
<dbReference type="Proteomes" id="UP001604277">
    <property type="component" value="Unassembled WGS sequence"/>
</dbReference>
<dbReference type="FunFam" id="1.10.10.60:FF:000381">
    <property type="entry name" value="Transcription factor MYB119"/>
    <property type="match status" value="1"/>
</dbReference>
<feature type="compositionally biased region" description="Basic residues" evidence="3">
    <location>
        <begin position="48"/>
        <end position="63"/>
    </location>
</feature>
<evidence type="ECO:0000256" key="1">
    <source>
        <dbReference type="ARBA" id="ARBA00004123"/>
    </source>
</evidence>
<keyword evidence="2" id="KW-0539">Nucleus</keyword>
<dbReference type="Gene3D" id="1.10.10.60">
    <property type="entry name" value="Homeodomain-like"/>
    <property type="match status" value="1"/>
</dbReference>
<dbReference type="SUPFAM" id="SSF46689">
    <property type="entry name" value="Homeodomain-like"/>
    <property type="match status" value="1"/>
</dbReference>
<sequence>MKLLKDTWSEEEDKILIEAHAEVGNKWSEIAKKIPGRTENSIKNHWNATKRRQFSRRKSRTKWPRPSSLLQDYIQSLNLEKGDSRRNAQPPGDHPGILSNNSFQELGENPGLIEFSPGDHLVPCYNFNQGLEFTLDDEISIDDVPFHMSPFM</sequence>
<evidence type="ECO:0000313" key="7">
    <source>
        <dbReference type="Proteomes" id="UP001604277"/>
    </source>
</evidence>
<dbReference type="Pfam" id="PF00249">
    <property type="entry name" value="Myb_DNA-binding"/>
    <property type="match status" value="1"/>
</dbReference>
<dbReference type="InterPro" id="IPR001005">
    <property type="entry name" value="SANT/Myb"/>
</dbReference>
<dbReference type="GO" id="GO:0005634">
    <property type="term" value="C:nucleus"/>
    <property type="evidence" value="ECO:0007669"/>
    <property type="project" value="UniProtKB-SubCell"/>
</dbReference>
<dbReference type="InterPro" id="IPR050560">
    <property type="entry name" value="MYB_TF"/>
</dbReference>
<dbReference type="AlphaFoldDB" id="A0ABD1TSK2"/>
<accession>A0ABD1TSK2</accession>
<evidence type="ECO:0000256" key="3">
    <source>
        <dbReference type="SAM" id="MobiDB-lite"/>
    </source>
</evidence>
<dbReference type="PANTHER" id="PTHR45614:SF285">
    <property type="entry name" value="TRANSCRIPTION FACTOR MYB98"/>
    <property type="match status" value="1"/>
</dbReference>
<dbReference type="PROSITE" id="PS50090">
    <property type="entry name" value="MYB_LIKE"/>
    <property type="match status" value="1"/>
</dbReference>
<feature type="domain" description="Myb-like" evidence="4">
    <location>
        <begin position="1"/>
        <end position="50"/>
    </location>
</feature>
<feature type="compositionally biased region" description="Polar residues" evidence="3">
    <location>
        <begin position="38"/>
        <end position="47"/>
    </location>
</feature>
<dbReference type="InterPro" id="IPR009057">
    <property type="entry name" value="Homeodomain-like_sf"/>
</dbReference>
<feature type="domain" description="HTH myb-type" evidence="5">
    <location>
        <begin position="1"/>
        <end position="54"/>
    </location>
</feature>
<proteinExistence type="predicted"/>
<organism evidence="6 7">
    <name type="scientific">Forsythia ovata</name>
    <dbReference type="NCBI Taxonomy" id="205694"/>
    <lineage>
        <taxon>Eukaryota</taxon>
        <taxon>Viridiplantae</taxon>
        <taxon>Streptophyta</taxon>
        <taxon>Embryophyta</taxon>
        <taxon>Tracheophyta</taxon>
        <taxon>Spermatophyta</taxon>
        <taxon>Magnoliopsida</taxon>
        <taxon>eudicotyledons</taxon>
        <taxon>Gunneridae</taxon>
        <taxon>Pentapetalae</taxon>
        <taxon>asterids</taxon>
        <taxon>lamiids</taxon>
        <taxon>Lamiales</taxon>
        <taxon>Oleaceae</taxon>
        <taxon>Forsythieae</taxon>
        <taxon>Forsythia</taxon>
    </lineage>
</organism>
<dbReference type="SMART" id="SM00717">
    <property type="entry name" value="SANT"/>
    <property type="match status" value="1"/>
</dbReference>
<evidence type="ECO:0000259" key="5">
    <source>
        <dbReference type="PROSITE" id="PS51294"/>
    </source>
</evidence>
<dbReference type="EMBL" id="JBFOLJ010000008">
    <property type="protein sequence ID" value="KAL2515710.1"/>
    <property type="molecule type" value="Genomic_DNA"/>
</dbReference>
<feature type="region of interest" description="Disordered" evidence="3">
    <location>
        <begin position="38"/>
        <end position="66"/>
    </location>
</feature>
<dbReference type="InterPro" id="IPR017930">
    <property type="entry name" value="Myb_dom"/>
</dbReference>
<protein>
    <submittedName>
        <fullName evidence="6">Uncharacterized protein</fullName>
    </submittedName>
</protein>
<reference evidence="7" key="1">
    <citation type="submission" date="2024-07" db="EMBL/GenBank/DDBJ databases">
        <title>Two chromosome-level genome assemblies of Korean endemic species Abeliophyllum distichum and Forsythia ovata (Oleaceae).</title>
        <authorList>
            <person name="Jang H."/>
        </authorList>
    </citation>
    <scope>NUCLEOTIDE SEQUENCE [LARGE SCALE GENOMIC DNA]</scope>
</reference>
<feature type="region of interest" description="Disordered" evidence="3">
    <location>
        <begin position="80"/>
        <end position="103"/>
    </location>
</feature>
<evidence type="ECO:0000259" key="4">
    <source>
        <dbReference type="PROSITE" id="PS50090"/>
    </source>
</evidence>
<name>A0ABD1TSK2_9LAMI</name>